<comment type="similarity">
    <text evidence="6">Belongs to the ABC-4 integral membrane protein family.</text>
</comment>
<keyword evidence="3 7" id="KW-0812">Transmembrane</keyword>
<feature type="transmembrane region" description="Helical" evidence="7">
    <location>
        <begin position="281"/>
        <end position="308"/>
    </location>
</feature>
<evidence type="ECO:0000313" key="10">
    <source>
        <dbReference type="EMBL" id="MFC3459113.1"/>
    </source>
</evidence>
<dbReference type="InterPro" id="IPR050250">
    <property type="entry name" value="Macrolide_Exporter_MacB"/>
</dbReference>
<sequence length="407" mass="43408">MKLYQVMVEAFRSMAANRLRTALTMLGIVIGIASVVLMLALGDTMQRFIAKELQALGTNMVYVFPGGDRTQAERMRAGAAPSLTLLDADALDRLPSLAGAAPALQGSFKLAAGNETASSLVFGVTPAMFRIRNWKVDQGSMFTDDDVRAAARTVVIGQKVADQFFYRLDPLGRYLRIENVAFQVVGVLQGEGRQIDGGDLSEMVLVPITAARAYMVRGPFPDNVHYIAAQGRSEGALADAVEDMKETLRDRHRIKLDDPDDFRVQNLATFAATGSKISTGIALLLGVIGGISLLVGGIGIMNIMLVSVTERTREIGIRMAIGAKPRDILLQFLVEAVVICLAGAAVGIAIAAAGAAAVTAYADFEVAVGLRAVIVACAFATAVGVFFGFYPARRASRLLPVDCLRHE</sequence>
<keyword evidence="5 7" id="KW-0472">Membrane</keyword>
<feature type="transmembrane region" description="Helical" evidence="7">
    <location>
        <begin position="21"/>
        <end position="41"/>
    </location>
</feature>
<keyword evidence="4 7" id="KW-1133">Transmembrane helix</keyword>
<evidence type="ECO:0000256" key="5">
    <source>
        <dbReference type="ARBA" id="ARBA00023136"/>
    </source>
</evidence>
<dbReference type="Pfam" id="PF12704">
    <property type="entry name" value="MacB_PCD"/>
    <property type="match status" value="1"/>
</dbReference>
<dbReference type="PANTHER" id="PTHR30572">
    <property type="entry name" value="MEMBRANE COMPONENT OF TRANSPORTER-RELATED"/>
    <property type="match status" value="1"/>
</dbReference>
<dbReference type="Pfam" id="PF02687">
    <property type="entry name" value="FtsX"/>
    <property type="match status" value="1"/>
</dbReference>
<keyword evidence="2" id="KW-1003">Cell membrane</keyword>
<accession>A0ABV7PIT8</accession>
<keyword evidence="11" id="KW-1185">Reference proteome</keyword>
<proteinExistence type="inferred from homology"/>
<evidence type="ECO:0000256" key="6">
    <source>
        <dbReference type="ARBA" id="ARBA00038076"/>
    </source>
</evidence>
<evidence type="ECO:0000256" key="7">
    <source>
        <dbReference type="SAM" id="Phobius"/>
    </source>
</evidence>
<evidence type="ECO:0000259" key="9">
    <source>
        <dbReference type="Pfam" id="PF12704"/>
    </source>
</evidence>
<evidence type="ECO:0000256" key="3">
    <source>
        <dbReference type="ARBA" id="ARBA00022692"/>
    </source>
</evidence>
<dbReference type="EMBL" id="JBHRVV010000001">
    <property type="protein sequence ID" value="MFC3459113.1"/>
    <property type="molecule type" value="Genomic_DNA"/>
</dbReference>
<comment type="subcellular location">
    <subcellularLocation>
        <location evidence="1">Cell membrane</location>
        <topology evidence="1">Multi-pass membrane protein</topology>
    </subcellularLocation>
</comment>
<evidence type="ECO:0000313" key="11">
    <source>
        <dbReference type="Proteomes" id="UP001595665"/>
    </source>
</evidence>
<dbReference type="InterPro" id="IPR025857">
    <property type="entry name" value="MacB_PCD"/>
</dbReference>
<protein>
    <submittedName>
        <fullName evidence="10">ABC transporter permease</fullName>
    </submittedName>
</protein>
<feature type="transmembrane region" description="Helical" evidence="7">
    <location>
        <begin position="368"/>
        <end position="390"/>
    </location>
</feature>
<evidence type="ECO:0000256" key="4">
    <source>
        <dbReference type="ARBA" id="ARBA00022989"/>
    </source>
</evidence>
<reference evidence="11" key="1">
    <citation type="journal article" date="2019" name="Int. J. Syst. Evol. Microbiol.">
        <title>The Global Catalogue of Microorganisms (GCM) 10K type strain sequencing project: providing services to taxonomists for standard genome sequencing and annotation.</title>
        <authorList>
            <consortium name="The Broad Institute Genomics Platform"/>
            <consortium name="The Broad Institute Genome Sequencing Center for Infectious Disease"/>
            <person name="Wu L."/>
            <person name="Ma J."/>
        </authorList>
    </citation>
    <scope>NUCLEOTIDE SEQUENCE [LARGE SCALE GENOMIC DNA]</scope>
    <source>
        <strain evidence="11">CCM 7480</strain>
    </source>
</reference>
<evidence type="ECO:0000256" key="1">
    <source>
        <dbReference type="ARBA" id="ARBA00004651"/>
    </source>
</evidence>
<name>A0ABV7PIT8_9BURK</name>
<dbReference type="Proteomes" id="UP001595665">
    <property type="component" value="Unassembled WGS sequence"/>
</dbReference>
<organism evidence="10 11">
    <name type="scientific">Massilia haematophila</name>
    <dbReference type="NCBI Taxonomy" id="457923"/>
    <lineage>
        <taxon>Bacteria</taxon>
        <taxon>Pseudomonadati</taxon>
        <taxon>Pseudomonadota</taxon>
        <taxon>Betaproteobacteria</taxon>
        <taxon>Burkholderiales</taxon>
        <taxon>Oxalobacteraceae</taxon>
        <taxon>Telluria group</taxon>
        <taxon>Massilia</taxon>
    </lineage>
</organism>
<evidence type="ECO:0000256" key="2">
    <source>
        <dbReference type="ARBA" id="ARBA00022475"/>
    </source>
</evidence>
<gene>
    <name evidence="10" type="ORF">ACFOPH_12795</name>
</gene>
<feature type="domain" description="ABC3 transporter permease C-terminal" evidence="8">
    <location>
        <begin position="287"/>
        <end position="398"/>
    </location>
</feature>
<dbReference type="RefSeq" id="WP_312551717.1">
    <property type="nucleotide sequence ID" value="NZ_JBHRVV010000001.1"/>
</dbReference>
<dbReference type="PANTHER" id="PTHR30572:SF4">
    <property type="entry name" value="ABC TRANSPORTER PERMEASE YTRF"/>
    <property type="match status" value="1"/>
</dbReference>
<evidence type="ECO:0000259" key="8">
    <source>
        <dbReference type="Pfam" id="PF02687"/>
    </source>
</evidence>
<comment type="caution">
    <text evidence="10">The sequence shown here is derived from an EMBL/GenBank/DDBJ whole genome shotgun (WGS) entry which is preliminary data.</text>
</comment>
<feature type="domain" description="MacB-like periplasmic core" evidence="9">
    <location>
        <begin position="21"/>
        <end position="245"/>
    </location>
</feature>
<dbReference type="InterPro" id="IPR003838">
    <property type="entry name" value="ABC3_permease_C"/>
</dbReference>
<feature type="transmembrane region" description="Helical" evidence="7">
    <location>
        <begin position="329"/>
        <end position="362"/>
    </location>
</feature>